<dbReference type="PANTHER" id="PTHR31358:SF29">
    <property type="entry name" value="PROTEIN WVD2-LIKE 5-RELATED"/>
    <property type="match status" value="1"/>
</dbReference>
<organism evidence="8 9">
    <name type="scientific">Citrus x changshan-huyou</name>
    <dbReference type="NCBI Taxonomy" id="2935761"/>
    <lineage>
        <taxon>Eukaryota</taxon>
        <taxon>Viridiplantae</taxon>
        <taxon>Streptophyta</taxon>
        <taxon>Embryophyta</taxon>
        <taxon>Tracheophyta</taxon>
        <taxon>Spermatophyta</taxon>
        <taxon>Magnoliopsida</taxon>
        <taxon>eudicotyledons</taxon>
        <taxon>Gunneridae</taxon>
        <taxon>Pentapetalae</taxon>
        <taxon>rosids</taxon>
        <taxon>malvids</taxon>
        <taxon>Sapindales</taxon>
        <taxon>Rutaceae</taxon>
        <taxon>Aurantioideae</taxon>
        <taxon>Citrus</taxon>
    </lineage>
</organism>
<evidence type="ECO:0000256" key="4">
    <source>
        <dbReference type="ARBA" id="ARBA00022701"/>
    </source>
</evidence>
<evidence type="ECO:0000259" key="7">
    <source>
        <dbReference type="Pfam" id="PF06886"/>
    </source>
</evidence>
<dbReference type="Proteomes" id="UP001428341">
    <property type="component" value="Unassembled WGS sequence"/>
</dbReference>
<reference evidence="8 9" key="1">
    <citation type="submission" date="2024-05" db="EMBL/GenBank/DDBJ databases">
        <title>Haplotype-resolved chromosome-level genome assembly of Huyou (Citrus changshanensis).</title>
        <authorList>
            <person name="Miao C."/>
            <person name="Chen W."/>
            <person name="Wu Y."/>
            <person name="Wang L."/>
            <person name="Zhao S."/>
            <person name="Grierson D."/>
            <person name="Xu C."/>
            <person name="Chen K."/>
        </authorList>
    </citation>
    <scope>NUCLEOTIDE SEQUENCE [LARGE SCALE GENOMIC DNA]</scope>
    <source>
        <strain evidence="8">01-14</strain>
        <tissue evidence="8">Leaf</tissue>
    </source>
</reference>
<evidence type="ECO:0000256" key="6">
    <source>
        <dbReference type="SAM" id="MobiDB-lite"/>
    </source>
</evidence>
<dbReference type="Pfam" id="PF06886">
    <property type="entry name" value="TPX2"/>
    <property type="match status" value="1"/>
</dbReference>
<feature type="compositionally biased region" description="Basic residues" evidence="6">
    <location>
        <begin position="347"/>
        <end position="356"/>
    </location>
</feature>
<evidence type="ECO:0000256" key="5">
    <source>
        <dbReference type="ARBA" id="ARBA00023212"/>
    </source>
</evidence>
<feature type="compositionally biased region" description="Polar residues" evidence="6">
    <location>
        <begin position="375"/>
        <end position="392"/>
    </location>
</feature>
<evidence type="ECO:0000256" key="2">
    <source>
        <dbReference type="ARBA" id="ARBA00005885"/>
    </source>
</evidence>
<proteinExistence type="inferred from homology"/>
<feature type="compositionally biased region" description="Polar residues" evidence="6">
    <location>
        <begin position="311"/>
        <end position="323"/>
    </location>
</feature>
<comment type="caution">
    <text evidence="8">The sequence shown here is derived from an EMBL/GenBank/DDBJ whole genome shotgun (WGS) entry which is preliminary data.</text>
</comment>
<dbReference type="EMBL" id="JBCGBO010000004">
    <property type="protein sequence ID" value="KAK9207902.1"/>
    <property type="molecule type" value="Genomic_DNA"/>
</dbReference>
<keyword evidence="9" id="KW-1185">Reference proteome</keyword>
<feature type="compositionally biased region" description="Polar residues" evidence="6">
    <location>
        <begin position="132"/>
        <end position="152"/>
    </location>
</feature>
<comment type="subcellular location">
    <subcellularLocation>
        <location evidence="1">Cytoplasm</location>
        <location evidence="1">Cytoskeleton</location>
    </subcellularLocation>
</comment>
<evidence type="ECO:0000313" key="8">
    <source>
        <dbReference type="EMBL" id="KAK9207902.1"/>
    </source>
</evidence>
<protein>
    <recommendedName>
        <fullName evidence="7">TPX2 C-terminal domain-containing protein</fullName>
    </recommendedName>
</protein>
<feature type="compositionally biased region" description="Basic and acidic residues" evidence="6">
    <location>
        <begin position="190"/>
        <end position="208"/>
    </location>
</feature>
<evidence type="ECO:0000256" key="1">
    <source>
        <dbReference type="ARBA" id="ARBA00004245"/>
    </source>
</evidence>
<evidence type="ECO:0000256" key="3">
    <source>
        <dbReference type="ARBA" id="ARBA00022490"/>
    </source>
</evidence>
<comment type="similarity">
    <text evidence="2">Belongs to the TPX2 family.</text>
</comment>
<feature type="region of interest" description="Disordered" evidence="6">
    <location>
        <begin position="270"/>
        <end position="440"/>
    </location>
</feature>
<sequence>MDSDDLKVAEGDEVALQNGAHKQLVAFGEDGVIADDVNQTITETARPNGDSETVDKLDESGTTGEVMEGESDNVESDGLVVAKTGKGKAADTSKQSIPLKGHGKSKSEKPLNPKNVSSTGMKKSKDGKNDDGTSTISNGSVGLNSHSKQSFKSMAFNEREAQFSKQSGKSDTPSSEGLAEKTKSKPLKKGPPEKAGKDLDYKSDDAKPRRVGALPNYGFSFRCDERAEKRREFYSKLEEKIHAKEVEKSTLQAKSKVETQEAEIKMLRKSLNFKATPMPTFYQEPPPPKVELKKIPTTRAKSPKLGRRKSSTPADSVEDSTSCRPGRLSLDAKGPPSNSARGISPVHPKKPQRKSLPKLPSEKATILNSMKEENTTSSKAPNEENTTSSNATKEVASPTEEQEQIPTAEPEETQFHKDEGLVAEEQAQPILVQEPIALEN</sequence>
<dbReference type="InterPro" id="IPR044833">
    <property type="entry name" value="WDL5/6"/>
</dbReference>
<dbReference type="AlphaFoldDB" id="A0AAP0MGW9"/>
<accession>A0AAP0MGW9</accession>
<keyword evidence="3" id="KW-0963">Cytoplasm</keyword>
<evidence type="ECO:0000313" key="9">
    <source>
        <dbReference type="Proteomes" id="UP001428341"/>
    </source>
</evidence>
<feature type="region of interest" description="Disordered" evidence="6">
    <location>
        <begin position="38"/>
        <end position="216"/>
    </location>
</feature>
<keyword evidence="5" id="KW-0206">Cytoskeleton</keyword>
<dbReference type="GO" id="GO:0008017">
    <property type="term" value="F:microtubule binding"/>
    <property type="evidence" value="ECO:0007669"/>
    <property type="project" value="InterPro"/>
</dbReference>
<feature type="compositionally biased region" description="Basic residues" evidence="6">
    <location>
        <begin position="301"/>
        <end position="310"/>
    </location>
</feature>
<keyword evidence="4" id="KW-0493">Microtubule</keyword>
<dbReference type="GO" id="GO:0005874">
    <property type="term" value="C:microtubule"/>
    <property type="evidence" value="ECO:0007669"/>
    <property type="project" value="UniProtKB-KW"/>
</dbReference>
<name>A0AAP0MGW9_9ROSI</name>
<feature type="domain" description="TPX2 C-terminal" evidence="7">
    <location>
        <begin position="219"/>
        <end position="295"/>
    </location>
</feature>
<gene>
    <name evidence="8" type="ORF">WN944_000251</name>
</gene>
<dbReference type="InterPro" id="IPR027329">
    <property type="entry name" value="TPX2_C"/>
</dbReference>
<dbReference type="PANTHER" id="PTHR31358">
    <property type="entry name" value="PROTEIN WVD2-LIKE 4"/>
    <property type="match status" value="1"/>
</dbReference>
<feature type="compositionally biased region" description="Polar residues" evidence="6">
    <location>
        <begin position="163"/>
        <end position="175"/>
    </location>
</feature>